<dbReference type="Pfam" id="PF03747">
    <property type="entry name" value="ADP_ribosyl_GH"/>
    <property type="match status" value="1"/>
</dbReference>
<dbReference type="Proteomes" id="UP000746471">
    <property type="component" value="Unassembled WGS sequence"/>
</dbReference>
<dbReference type="SUPFAM" id="SSF101478">
    <property type="entry name" value="ADP-ribosylglycohydrolase"/>
    <property type="match status" value="1"/>
</dbReference>
<dbReference type="InterPro" id="IPR005502">
    <property type="entry name" value="Ribosyl_crysJ1"/>
</dbReference>
<dbReference type="InterPro" id="IPR050792">
    <property type="entry name" value="ADP-ribosylglycohydrolase"/>
</dbReference>
<protein>
    <submittedName>
        <fullName evidence="1">ADP-ribosylglycohydrolase family protein</fullName>
    </submittedName>
</protein>
<dbReference type="Gene3D" id="1.10.4080.10">
    <property type="entry name" value="ADP-ribosylation/Crystallin J1"/>
    <property type="match status" value="1"/>
</dbReference>
<keyword evidence="2" id="KW-1185">Reference proteome</keyword>
<dbReference type="InterPro" id="IPR036705">
    <property type="entry name" value="Ribosyl_crysJ1_sf"/>
</dbReference>
<dbReference type="EMBL" id="JAHBCL010000010">
    <property type="protein sequence ID" value="MBS7526485.1"/>
    <property type="molecule type" value="Genomic_DNA"/>
</dbReference>
<sequence>MDKLRGLLFGAMIGDSFALPAHWIYDIGQIREAFSDYTAYRPTVRHTFHQNKPKGTQTHYGDQALLMLRSIASSEGFQLETYRQHWLHMMSNYEGYLDKATKDSLPLLKSGLKTGSASDDLGGFVMCAPLITYHFDDIALFDDLHDAIRMTHDSPALLSAADFITCVLMELVIGKTLVESLDEIAAAHEDGAKWLALARKHLGAATTDSIRTIGQSCAMAFALPSALVIVLEYPDDFMGAMRANVLAGGDSAARGMLIGMLLGAAMGIQGIPKPLIDGIACRDLLMSFTKHNRV</sequence>
<gene>
    <name evidence="1" type="ORF">KHM83_07325</name>
</gene>
<accession>A0ABS5PMR4</accession>
<dbReference type="PANTHER" id="PTHR16222:SF34">
    <property type="entry name" value="ADP-RIBOSYLGLYCOHYDROLASE"/>
    <property type="match status" value="1"/>
</dbReference>
<proteinExistence type="predicted"/>
<dbReference type="PANTHER" id="PTHR16222">
    <property type="entry name" value="ADP-RIBOSYLGLYCOHYDROLASE"/>
    <property type="match status" value="1"/>
</dbReference>
<comment type="caution">
    <text evidence="1">The sequence shown here is derived from an EMBL/GenBank/DDBJ whole genome shotgun (WGS) entry which is preliminary data.</text>
</comment>
<dbReference type="RefSeq" id="WP_213236342.1">
    <property type="nucleotide sequence ID" value="NZ_JAHBCL010000010.1"/>
</dbReference>
<evidence type="ECO:0000313" key="1">
    <source>
        <dbReference type="EMBL" id="MBS7526485.1"/>
    </source>
</evidence>
<evidence type="ECO:0000313" key="2">
    <source>
        <dbReference type="Proteomes" id="UP000746471"/>
    </source>
</evidence>
<name>A0ABS5PMR4_9FIRM</name>
<organism evidence="1 2">
    <name type="scientific">Fusibacter paucivorans</name>
    <dbReference type="NCBI Taxonomy" id="76009"/>
    <lineage>
        <taxon>Bacteria</taxon>
        <taxon>Bacillati</taxon>
        <taxon>Bacillota</taxon>
        <taxon>Clostridia</taxon>
        <taxon>Eubacteriales</taxon>
        <taxon>Eubacteriales Family XII. Incertae Sedis</taxon>
        <taxon>Fusibacter</taxon>
    </lineage>
</organism>
<reference evidence="1 2" key="1">
    <citation type="submission" date="2021-05" db="EMBL/GenBank/DDBJ databases">
        <title>Fusibacter ferrireducens sp. nov., an anaerobic, sulfur- and Fe-reducing bacterium isolated from the mangrove sediment.</title>
        <authorList>
            <person name="Qiu D."/>
        </authorList>
    </citation>
    <scope>NUCLEOTIDE SEQUENCE [LARGE SCALE GENOMIC DNA]</scope>
    <source>
        <strain evidence="1 2">DSM 12116</strain>
    </source>
</reference>